<reference evidence="4" key="1">
    <citation type="journal article" date="2011" name="MBio">
        <title>Novel metabolic attributes of the genus Cyanothece, comprising a group of unicellular nitrogen-fixing Cyanobacteria.</title>
        <authorList>
            <person name="Bandyopadhyay A."/>
            <person name="Elvitigala T."/>
            <person name="Welsh E."/>
            <person name="Stockel J."/>
            <person name="Liberton M."/>
            <person name="Min H."/>
            <person name="Sherman L.A."/>
            <person name="Pakrasi H.B."/>
        </authorList>
    </citation>
    <scope>NUCLEOTIDE SEQUENCE [LARGE SCALE GENOMIC DNA]</scope>
    <source>
        <strain evidence="4">PCC 7424</strain>
    </source>
</reference>
<dbReference type="InterPro" id="IPR058982">
    <property type="entry name" value="Beta-barrel_AprE"/>
</dbReference>
<accession>B7KFP7</accession>
<organism evidence="3 4">
    <name type="scientific">Gloeothece citriformis (strain PCC 7424)</name>
    <name type="common">Cyanothece sp. (strain PCC 7424)</name>
    <dbReference type="NCBI Taxonomy" id="65393"/>
    <lineage>
        <taxon>Bacteria</taxon>
        <taxon>Bacillati</taxon>
        <taxon>Cyanobacteriota</taxon>
        <taxon>Cyanophyceae</taxon>
        <taxon>Oscillatoriophycideae</taxon>
        <taxon>Chroococcales</taxon>
        <taxon>Aphanothecaceae</taxon>
        <taxon>Gloeothece</taxon>
        <taxon>Gloeothece citriformis</taxon>
    </lineage>
</organism>
<evidence type="ECO:0000259" key="2">
    <source>
        <dbReference type="Pfam" id="PF26002"/>
    </source>
</evidence>
<proteinExistence type="predicted"/>
<evidence type="ECO:0000313" key="4">
    <source>
        <dbReference type="Proteomes" id="UP000002384"/>
    </source>
</evidence>
<dbReference type="EMBL" id="CP001291">
    <property type="protein sequence ID" value="ACK73372.1"/>
    <property type="molecule type" value="Genomic_DNA"/>
</dbReference>
<keyword evidence="1" id="KW-0175">Coiled coil</keyword>
<dbReference type="Pfam" id="PF26002">
    <property type="entry name" value="Beta-barrel_AprE"/>
    <property type="match status" value="1"/>
</dbReference>
<evidence type="ECO:0000313" key="3">
    <source>
        <dbReference type="EMBL" id="ACK73372.1"/>
    </source>
</evidence>
<dbReference type="KEGG" id="cyc:PCC7424_5019"/>
<dbReference type="OrthoDB" id="553569at2"/>
<feature type="domain" description="AprE-like beta-barrel" evidence="2">
    <location>
        <begin position="381"/>
        <end position="468"/>
    </location>
</feature>
<dbReference type="PANTHER" id="PTHR30386">
    <property type="entry name" value="MEMBRANE FUSION SUBUNIT OF EMRAB-TOLC MULTIDRUG EFFLUX PUMP"/>
    <property type="match status" value="1"/>
</dbReference>
<dbReference type="RefSeq" id="WP_015956952.1">
    <property type="nucleotide sequence ID" value="NC_011729.1"/>
</dbReference>
<name>B7KFP7_GLOC7</name>
<dbReference type="AlphaFoldDB" id="B7KFP7"/>
<dbReference type="PANTHER" id="PTHR30386:SF28">
    <property type="entry name" value="EXPORTED PROTEIN"/>
    <property type="match status" value="1"/>
</dbReference>
<dbReference type="InterPro" id="IPR050739">
    <property type="entry name" value="MFP"/>
</dbReference>
<dbReference type="Gene3D" id="2.40.30.170">
    <property type="match status" value="1"/>
</dbReference>
<dbReference type="HOGENOM" id="CLU_549486_0_0_3"/>
<keyword evidence="4" id="KW-1185">Reference proteome</keyword>
<dbReference type="Proteomes" id="UP000002384">
    <property type="component" value="Chromosome"/>
</dbReference>
<evidence type="ECO:0000256" key="1">
    <source>
        <dbReference type="SAM" id="Coils"/>
    </source>
</evidence>
<feature type="coiled-coil region" evidence="1">
    <location>
        <begin position="153"/>
        <end position="272"/>
    </location>
</feature>
<dbReference type="STRING" id="65393.PCC7424_5019"/>
<dbReference type="PRINTS" id="PR01490">
    <property type="entry name" value="RTXTOXIND"/>
</dbReference>
<protein>
    <recommendedName>
        <fullName evidence="2">AprE-like beta-barrel domain-containing protein</fullName>
    </recommendedName>
</protein>
<dbReference type="eggNOG" id="COG0845">
    <property type="taxonomic scope" value="Bacteria"/>
</dbReference>
<sequence length="496" mass="57761">MRQLKSLKASLKRVLLTPSIRIKRRIILWIILGIVTVGISQLVFAKVKPVFYLTGELKGQETVEKILLPQDSILDEIYVKEGEKIEKGQTLLSFNVINSLTKLKQLETLQNSLKKEIEFYQSVINNSFNRDQQDEAMTHLKLSQEKMALVKSKINLIEEKKRLKDQVVEAKNQVALKLEQLEQLESGNVPNSSADSLSSKQKLDQRIEQLRNDLKNAETQQQEEKKRLDTLKNLLANHAISEQEYLEQEQLIQDRQQEINKLRLELETFEAVFEPEQTDYNKLLREKNKKELFKQISGQQDQIVLMQKNLVVQEEQSLKIDQEFKKIIGENQTKINNINSQIQLYKKRIKAIDLISPISGKISQINLKQPQILEIIPENELIAEVFVPYENRQLIKKNQKVEVILDEFDKKQWIRGKIVSIGSDILFPNQVYPFYRLPIYISLDKKTIISNHQDITLKPGMRVTAKLTIEEKSTILENFYTNVLFKIYQIQDQGGL</sequence>
<gene>
    <name evidence="3" type="ordered locus">PCC7424_5019</name>
</gene>